<reference evidence="3" key="1">
    <citation type="journal article" date="2019" name="Int. J. Syst. Evol. Microbiol.">
        <title>The Global Catalogue of Microorganisms (GCM) 10K type strain sequencing project: providing services to taxonomists for standard genome sequencing and annotation.</title>
        <authorList>
            <consortium name="The Broad Institute Genomics Platform"/>
            <consortium name="The Broad Institute Genome Sequencing Center for Infectious Disease"/>
            <person name="Wu L."/>
            <person name="Ma J."/>
        </authorList>
    </citation>
    <scope>NUCLEOTIDE SEQUENCE [LARGE SCALE GENOMIC DNA]</scope>
    <source>
        <strain evidence="3">IBRC-M 10908</strain>
    </source>
</reference>
<sequence>MSLPVMIASFTIGVLLIAAMVVTATLSGIRDAKKHEAYLDEQYGAAKGRE</sequence>
<gene>
    <name evidence="2" type="ORF">ACFPET_03780</name>
</gene>
<dbReference type="Proteomes" id="UP001595823">
    <property type="component" value="Unassembled WGS sequence"/>
</dbReference>
<evidence type="ECO:0000313" key="2">
    <source>
        <dbReference type="EMBL" id="MFC4334314.1"/>
    </source>
</evidence>
<evidence type="ECO:0000313" key="3">
    <source>
        <dbReference type="Proteomes" id="UP001595823"/>
    </source>
</evidence>
<protein>
    <submittedName>
        <fullName evidence="2">Uncharacterized protein</fullName>
    </submittedName>
</protein>
<keyword evidence="1" id="KW-0472">Membrane</keyword>
<organism evidence="2 3">
    <name type="scientific">Salininema proteolyticum</name>
    <dbReference type="NCBI Taxonomy" id="1607685"/>
    <lineage>
        <taxon>Bacteria</taxon>
        <taxon>Bacillati</taxon>
        <taxon>Actinomycetota</taxon>
        <taxon>Actinomycetes</taxon>
        <taxon>Glycomycetales</taxon>
        <taxon>Glycomycetaceae</taxon>
        <taxon>Salininema</taxon>
    </lineage>
</organism>
<keyword evidence="1" id="KW-0812">Transmembrane</keyword>
<dbReference type="RefSeq" id="WP_380618046.1">
    <property type="nucleotide sequence ID" value="NZ_JBHSDK010000003.1"/>
</dbReference>
<feature type="transmembrane region" description="Helical" evidence="1">
    <location>
        <begin position="6"/>
        <end position="29"/>
    </location>
</feature>
<accession>A0ABV8TU63</accession>
<proteinExistence type="predicted"/>
<dbReference type="EMBL" id="JBHSDK010000003">
    <property type="protein sequence ID" value="MFC4334314.1"/>
    <property type="molecule type" value="Genomic_DNA"/>
</dbReference>
<evidence type="ECO:0000256" key="1">
    <source>
        <dbReference type="SAM" id="Phobius"/>
    </source>
</evidence>
<keyword evidence="1" id="KW-1133">Transmembrane helix</keyword>
<name>A0ABV8TU63_9ACTN</name>
<comment type="caution">
    <text evidence="2">The sequence shown here is derived from an EMBL/GenBank/DDBJ whole genome shotgun (WGS) entry which is preliminary data.</text>
</comment>
<keyword evidence="3" id="KW-1185">Reference proteome</keyword>